<keyword evidence="5" id="KW-0864">Zinc transport</keyword>
<dbReference type="Proteomes" id="UP001595721">
    <property type="component" value="Unassembled WGS sequence"/>
</dbReference>
<feature type="compositionally biased region" description="Basic and acidic residues" evidence="6">
    <location>
        <begin position="121"/>
        <end position="155"/>
    </location>
</feature>
<evidence type="ECO:0000256" key="1">
    <source>
        <dbReference type="ARBA" id="ARBA00011028"/>
    </source>
</evidence>
<proteinExistence type="inferred from homology"/>
<reference evidence="9" key="1">
    <citation type="journal article" date="2019" name="Int. J. Syst. Evol. Microbiol.">
        <title>The Global Catalogue of Microorganisms (GCM) 10K type strain sequencing project: providing services to taxonomists for standard genome sequencing and annotation.</title>
        <authorList>
            <consortium name="The Broad Institute Genomics Platform"/>
            <consortium name="The Broad Institute Genome Sequencing Center for Infectious Disease"/>
            <person name="Wu L."/>
            <person name="Ma J."/>
        </authorList>
    </citation>
    <scope>NUCLEOTIDE SEQUENCE [LARGE SCALE GENOMIC DNA]</scope>
    <source>
        <strain evidence="9">KCTC 42899</strain>
    </source>
</reference>
<evidence type="ECO:0000256" key="4">
    <source>
        <dbReference type="ARBA" id="ARBA00022729"/>
    </source>
</evidence>
<name>A0ABV7QY18_9RHOB</name>
<comment type="similarity">
    <text evidence="1">Belongs to the bacterial solute-binding protein 9 family.</text>
</comment>
<dbReference type="EMBL" id="JBHRXJ010000001">
    <property type="protein sequence ID" value="MFC3526850.1"/>
    <property type="molecule type" value="Genomic_DNA"/>
</dbReference>
<dbReference type="InterPro" id="IPR006127">
    <property type="entry name" value="ZnuA-like"/>
</dbReference>
<evidence type="ECO:0000313" key="8">
    <source>
        <dbReference type="EMBL" id="MFC3526850.1"/>
    </source>
</evidence>
<dbReference type="SUPFAM" id="SSF53807">
    <property type="entry name" value="Helical backbone' metal receptor"/>
    <property type="match status" value="1"/>
</dbReference>
<evidence type="ECO:0000256" key="2">
    <source>
        <dbReference type="ARBA" id="ARBA00015915"/>
    </source>
</evidence>
<sequence length="326" mass="34376">MTPFRPILLSSLALGCALPALAEVPRVVTDLPVTASLVQQVMGDLGQPGLLLTAGADPHHFQLRPQQAQDLEKADLLIWVGPEMTPWLDRASTSLATDASSLALLSLPQTHLREFAAWDEHEDGHDHSHDHGHDHGHDHAGHDHAHDDGHDHSGVDPHAWLDPANAQVWLGAIAQALSKADPENAGTYAANATAAQAAVAALDQELRAELAPLAEQRFVVFHDAYGYFTAHYGLSPAIPVSLGDASAPAAARLSAVRDQIIAQHASCAFPEVNHDARLLATAIEGTDTREGAALDPGGVMLSPGPGLYDATLRGLSRAFADCLGKG</sequence>
<feature type="chain" id="PRO_5046673985" description="High-affinity zinc uptake system protein ZnuA" evidence="7">
    <location>
        <begin position="23"/>
        <end position="326"/>
    </location>
</feature>
<gene>
    <name evidence="8" type="ORF">ACFOMH_01605</name>
</gene>
<dbReference type="Gene3D" id="3.40.50.1980">
    <property type="entry name" value="Nitrogenase molybdenum iron protein domain"/>
    <property type="match status" value="2"/>
</dbReference>
<organism evidence="8 9">
    <name type="scientific">Paracoccus mangrovi</name>
    <dbReference type="NCBI Taxonomy" id="1715645"/>
    <lineage>
        <taxon>Bacteria</taxon>
        <taxon>Pseudomonadati</taxon>
        <taxon>Pseudomonadota</taxon>
        <taxon>Alphaproteobacteria</taxon>
        <taxon>Rhodobacterales</taxon>
        <taxon>Paracoccaceae</taxon>
        <taxon>Paracoccus</taxon>
    </lineage>
</organism>
<dbReference type="PANTHER" id="PTHR42953:SF3">
    <property type="entry name" value="HIGH-AFFINITY ZINC UPTAKE SYSTEM PROTEIN ZNUA"/>
    <property type="match status" value="1"/>
</dbReference>
<feature type="region of interest" description="Disordered" evidence="6">
    <location>
        <begin position="121"/>
        <end position="158"/>
    </location>
</feature>
<protein>
    <recommendedName>
        <fullName evidence="2">High-affinity zinc uptake system protein ZnuA</fullName>
    </recommendedName>
</protein>
<dbReference type="PANTHER" id="PTHR42953">
    <property type="entry name" value="HIGH-AFFINITY ZINC UPTAKE SYSTEM PROTEIN ZNUA-RELATED"/>
    <property type="match status" value="1"/>
</dbReference>
<evidence type="ECO:0000256" key="3">
    <source>
        <dbReference type="ARBA" id="ARBA00022448"/>
    </source>
</evidence>
<keyword evidence="3" id="KW-0813">Transport</keyword>
<feature type="signal peptide" evidence="7">
    <location>
        <begin position="1"/>
        <end position="22"/>
    </location>
</feature>
<evidence type="ECO:0000256" key="7">
    <source>
        <dbReference type="SAM" id="SignalP"/>
    </source>
</evidence>
<comment type="caution">
    <text evidence="8">The sequence shown here is derived from an EMBL/GenBank/DDBJ whole genome shotgun (WGS) entry which is preliminary data.</text>
</comment>
<evidence type="ECO:0000256" key="5">
    <source>
        <dbReference type="ARBA" id="ARBA00022906"/>
    </source>
</evidence>
<dbReference type="InterPro" id="IPR050492">
    <property type="entry name" value="Bact_metal-bind_prot9"/>
</dbReference>
<keyword evidence="4 7" id="KW-0732">Signal</keyword>
<keyword evidence="5" id="KW-0862">Zinc</keyword>
<keyword evidence="9" id="KW-1185">Reference proteome</keyword>
<accession>A0ABV7QY18</accession>
<dbReference type="Pfam" id="PF01297">
    <property type="entry name" value="ZnuA"/>
    <property type="match status" value="1"/>
</dbReference>
<evidence type="ECO:0000313" key="9">
    <source>
        <dbReference type="Proteomes" id="UP001595721"/>
    </source>
</evidence>
<keyword evidence="5" id="KW-0406">Ion transport</keyword>
<dbReference type="RefSeq" id="WP_377742181.1">
    <property type="nucleotide sequence ID" value="NZ_JBHRXJ010000001.1"/>
</dbReference>
<evidence type="ECO:0000256" key="6">
    <source>
        <dbReference type="SAM" id="MobiDB-lite"/>
    </source>
</evidence>
<dbReference type="PROSITE" id="PS51257">
    <property type="entry name" value="PROKAR_LIPOPROTEIN"/>
    <property type="match status" value="1"/>
</dbReference>